<dbReference type="Proteomes" id="UP000189580">
    <property type="component" value="Chromosome b"/>
</dbReference>
<evidence type="ECO:0000256" key="4">
    <source>
        <dbReference type="PROSITE-ProRule" id="PRU00091"/>
    </source>
</evidence>
<dbReference type="GO" id="GO:0032266">
    <property type="term" value="F:phosphatidylinositol-3-phosphate binding"/>
    <property type="evidence" value="ECO:0007669"/>
    <property type="project" value="UniProtKB-ARBA"/>
</dbReference>
<evidence type="ECO:0000259" key="6">
    <source>
        <dbReference type="PROSITE" id="PS50178"/>
    </source>
</evidence>
<dbReference type="KEGG" id="slb:AWJ20_3467"/>
<feature type="domain" description="FYVE-type" evidence="6">
    <location>
        <begin position="444"/>
        <end position="508"/>
    </location>
</feature>
<dbReference type="OrthoDB" id="10018316at2759"/>
<dbReference type="InterPro" id="IPR017455">
    <property type="entry name" value="Znf_FYVE-rel"/>
</dbReference>
<dbReference type="InterPro" id="IPR013083">
    <property type="entry name" value="Znf_RING/FYVE/PHD"/>
</dbReference>
<feature type="compositionally biased region" description="Pro residues" evidence="5">
    <location>
        <begin position="73"/>
        <end position="85"/>
    </location>
</feature>
<dbReference type="GO" id="GO:0008270">
    <property type="term" value="F:zinc ion binding"/>
    <property type="evidence" value="ECO:0007669"/>
    <property type="project" value="UniProtKB-KW"/>
</dbReference>
<feature type="region of interest" description="Disordered" evidence="5">
    <location>
        <begin position="207"/>
        <end position="360"/>
    </location>
</feature>
<evidence type="ECO:0000313" key="8">
    <source>
        <dbReference type="Proteomes" id="UP000189580"/>
    </source>
</evidence>
<dbReference type="RefSeq" id="XP_018738300.1">
    <property type="nucleotide sequence ID" value="XM_018880485.1"/>
</dbReference>
<reference evidence="7 8" key="1">
    <citation type="submission" date="2016-02" db="EMBL/GenBank/DDBJ databases">
        <title>Complete genome sequence and transcriptome regulation of the pentose utilising yeast Sugiyamaella lignohabitans.</title>
        <authorList>
            <person name="Bellasio M."/>
            <person name="Peymann A."/>
            <person name="Valli M."/>
            <person name="Sipitzky M."/>
            <person name="Graf A."/>
            <person name="Sauer M."/>
            <person name="Marx H."/>
            <person name="Mattanovich D."/>
        </authorList>
    </citation>
    <scope>NUCLEOTIDE SEQUENCE [LARGE SCALE GENOMIC DNA]</scope>
    <source>
        <strain evidence="7 8">CBS 10342</strain>
    </source>
</reference>
<feature type="compositionally biased region" description="Low complexity" evidence="5">
    <location>
        <begin position="141"/>
        <end position="155"/>
    </location>
</feature>
<keyword evidence="3" id="KW-0862">Zinc</keyword>
<protein>
    <submittedName>
        <fullName evidence="7">Pib2p</fullName>
    </submittedName>
</protein>
<name>A0A167FXB5_9ASCO</name>
<dbReference type="PROSITE" id="PS50178">
    <property type="entry name" value="ZF_FYVE"/>
    <property type="match status" value="1"/>
</dbReference>
<dbReference type="PANTHER" id="PTHR39490">
    <property type="entry name" value="ARRESTIN DOMAIN-CONTAINING PROTEIN D"/>
    <property type="match status" value="1"/>
</dbReference>
<keyword evidence="2 4" id="KW-0863">Zinc-finger</keyword>
<dbReference type="EMBL" id="CP014503">
    <property type="protein sequence ID" value="ANB15823.1"/>
    <property type="molecule type" value="Genomic_DNA"/>
</dbReference>
<dbReference type="PANTHER" id="PTHR39490:SF8">
    <property type="entry name" value="ZINC FINGER FYVE DOMAIN-CONTAINING PROTEIN 21"/>
    <property type="match status" value="1"/>
</dbReference>
<dbReference type="SUPFAM" id="SSF57903">
    <property type="entry name" value="FYVE/PHD zinc finger"/>
    <property type="match status" value="1"/>
</dbReference>
<evidence type="ECO:0000256" key="1">
    <source>
        <dbReference type="ARBA" id="ARBA00022723"/>
    </source>
</evidence>
<feature type="region of interest" description="Disordered" evidence="5">
    <location>
        <begin position="1"/>
        <end position="156"/>
    </location>
</feature>
<feature type="compositionally biased region" description="Polar residues" evidence="5">
    <location>
        <begin position="247"/>
        <end position="271"/>
    </location>
</feature>
<organism evidence="7 8">
    <name type="scientific">Sugiyamaella lignohabitans</name>
    <dbReference type="NCBI Taxonomy" id="796027"/>
    <lineage>
        <taxon>Eukaryota</taxon>
        <taxon>Fungi</taxon>
        <taxon>Dikarya</taxon>
        <taxon>Ascomycota</taxon>
        <taxon>Saccharomycotina</taxon>
        <taxon>Dipodascomycetes</taxon>
        <taxon>Dipodascales</taxon>
        <taxon>Trichomonascaceae</taxon>
        <taxon>Sugiyamaella</taxon>
    </lineage>
</organism>
<evidence type="ECO:0000256" key="5">
    <source>
        <dbReference type="SAM" id="MobiDB-lite"/>
    </source>
</evidence>
<feature type="compositionally biased region" description="Low complexity" evidence="5">
    <location>
        <begin position="94"/>
        <end position="106"/>
    </location>
</feature>
<dbReference type="InterPro" id="IPR000306">
    <property type="entry name" value="Znf_FYVE"/>
</dbReference>
<feature type="compositionally biased region" description="Low complexity" evidence="5">
    <location>
        <begin position="1"/>
        <end position="34"/>
    </location>
</feature>
<evidence type="ECO:0000256" key="2">
    <source>
        <dbReference type="ARBA" id="ARBA00022771"/>
    </source>
</evidence>
<feature type="compositionally biased region" description="Polar residues" evidence="5">
    <location>
        <begin position="345"/>
        <end position="360"/>
    </location>
</feature>
<sequence length="578" mass="61074">MSSSSTVSSTSLPSPVSSEVSPTSTTHTSPASNTGSVSSKMTAVAPSAATTDTAFGANTGATERSLVIDTSPTPTPSQAPTPTPINPQTSQTTSFSSADSNQSSGSQTTNDSTPGGEASDITGELQFTKKTITKKSDSVKASKPSSAFSSFSSSSHLNTLVPAGNTAKQHAPNCSANATGQAVRRHVQSTVLGTSCECDLPQASAQIHSSPPPLIDDHSRIRTPASIPPSLASSVEIGTHMPFTDNKPPSNSGTTTPSRNASDITLVSSDNKPPAARKYQPARVVLNAGSTSTTSTNSASTSPNRAPSPLDSKSMARVPPGPLQNFPYIGLKSSQQQTSPSPSPWTNHLSLPSSPTNNTFATPPHRTFSNDSSLSAASNYFPPKQLREPKTPLYIPAVLRRTDETAYQSSGGEYFGYGAANSNYTKSASTSPVRAPPRYHWKPDYERDNCKDCTTKFTFFDRRHHCRRCGDIFCGQHIKYTIILDQNLNFATTGYPCKSCWSCANDYEEFKRSYSNKTAISQVSMKTPPAPIDTSSLRGGLAAVGGIAGTSVTNSPRMSLQNNDPVGSVPADWSWSTF</sequence>
<dbReference type="SMART" id="SM00064">
    <property type="entry name" value="FYVE"/>
    <property type="match status" value="1"/>
</dbReference>
<dbReference type="AlphaFoldDB" id="A0A167FXB5"/>
<dbReference type="GeneID" id="30035492"/>
<gene>
    <name evidence="7" type="primary">PIB2</name>
    <name evidence="7" type="ORF">AWJ20_3467</name>
</gene>
<keyword evidence="1" id="KW-0479">Metal-binding</keyword>
<dbReference type="CDD" id="cd15760">
    <property type="entry name" value="FYVE_scVPS27p_like"/>
    <property type="match status" value="1"/>
</dbReference>
<accession>A0A167FXB5</accession>
<dbReference type="InterPro" id="IPR011011">
    <property type="entry name" value="Znf_FYVE_PHD"/>
</dbReference>
<dbReference type="InterPro" id="IPR052113">
    <property type="entry name" value="FYVE-type_Zinc_Finger"/>
</dbReference>
<evidence type="ECO:0000256" key="3">
    <source>
        <dbReference type="ARBA" id="ARBA00022833"/>
    </source>
</evidence>
<proteinExistence type="predicted"/>
<evidence type="ECO:0000313" key="7">
    <source>
        <dbReference type="EMBL" id="ANB15823.1"/>
    </source>
</evidence>
<feature type="compositionally biased region" description="Low complexity" evidence="5">
    <location>
        <begin position="290"/>
        <end position="302"/>
    </location>
</feature>
<keyword evidence="8" id="KW-1185">Reference proteome</keyword>
<dbReference type="Pfam" id="PF01363">
    <property type="entry name" value="FYVE"/>
    <property type="match status" value="1"/>
</dbReference>
<dbReference type="Gene3D" id="3.30.40.10">
    <property type="entry name" value="Zinc/RING finger domain, C3HC4 (zinc finger)"/>
    <property type="match status" value="1"/>
</dbReference>